<dbReference type="PROSITE" id="PS51192">
    <property type="entry name" value="HELICASE_ATP_BIND_1"/>
    <property type="match status" value="1"/>
</dbReference>
<dbReference type="GO" id="GO:0009307">
    <property type="term" value="P:DNA restriction-modification system"/>
    <property type="evidence" value="ECO:0007669"/>
    <property type="project" value="UniProtKB-KW"/>
</dbReference>
<dbReference type="GO" id="GO:0005829">
    <property type="term" value="C:cytosol"/>
    <property type="evidence" value="ECO:0007669"/>
    <property type="project" value="TreeGrafter"/>
</dbReference>
<dbReference type="InterPro" id="IPR006935">
    <property type="entry name" value="Helicase/UvrB_N"/>
</dbReference>
<dbReference type="GO" id="GO:0005524">
    <property type="term" value="F:ATP binding"/>
    <property type="evidence" value="ECO:0007669"/>
    <property type="project" value="UniProtKB-KW"/>
</dbReference>
<keyword evidence="3" id="KW-0255">Endonuclease</keyword>
<dbReference type="InterPro" id="IPR007409">
    <property type="entry name" value="Restrct_endonuc_type1_HsdR_N"/>
</dbReference>
<dbReference type="InterPro" id="IPR014001">
    <property type="entry name" value="Helicase_ATP-bd"/>
</dbReference>
<dbReference type="InterPro" id="IPR013670">
    <property type="entry name" value="EcoEI_R_C_dom"/>
</dbReference>
<dbReference type="InterPro" id="IPR050742">
    <property type="entry name" value="Helicase_Restrict-Modif_Enz"/>
</dbReference>
<keyword evidence="1" id="KW-0175">Coiled coil</keyword>
<feature type="domain" description="Helicase ATP-binding" evidence="2">
    <location>
        <begin position="371"/>
        <end position="507"/>
    </location>
</feature>
<dbReference type="CDD" id="cd18032">
    <property type="entry name" value="DEXHc_RE_I_III_res"/>
    <property type="match status" value="1"/>
</dbReference>
<dbReference type="InterPro" id="IPR001650">
    <property type="entry name" value="Helicase_C-like"/>
</dbReference>
<reference evidence="3 4" key="1">
    <citation type="journal article" date="2016" name="Nat. Commun.">
        <title>Thousands of microbial genomes shed light on interconnected biogeochemical processes in an aquifer system.</title>
        <authorList>
            <person name="Anantharaman K."/>
            <person name="Brown C.T."/>
            <person name="Hug L.A."/>
            <person name="Sharon I."/>
            <person name="Castelle C.J."/>
            <person name="Probst A.J."/>
            <person name="Thomas B.C."/>
            <person name="Singh A."/>
            <person name="Wilkins M.J."/>
            <person name="Karaoz U."/>
            <person name="Brodie E.L."/>
            <person name="Williams K.H."/>
            <person name="Hubbard S.S."/>
            <person name="Banfield J.F."/>
        </authorList>
    </citation>
    <scope>NUCLEOTIDE SEQUENCE [LARGE SCALE GENOMIC DNA]</scope>
    <source>
        <strain evidence="4">RIFCSPLOWO2_12_FULL_64_10</strain>
    </source>
</reference>
<dbReference type="Pfam" id="PF00271">
    <property type="entry name" value="Helicase_C"/>
    <property type="match status" value="1"/>
</dbReference>
<dbReference type="Gene3D" id="3.40.50.300">
    <property type="entry name" value="P-loop containing nucleotide triphosphate hydrolases"/>
    <property type="match status" value="2"/>
</dbReference>
<evidence type="ECO:0000259" key="2">
    <source>
        <dbReference type="PROSITE" id="PS51192"/>
    </source>
</evidence>
<protein>
    <submittedName>
        <fullName evidence="3">Restriction endonuclease subunit R</fullName>
    </submittedName>
</protein>
<accession>A0A1F6C445</accession>
<comment type="caution">
    <text evidence="3">The sequence shown here is derived from an EMBL/GenBank/DDBJ whole genome shotgun (WGS) entry which is preliminary data.</text>
</comment>
<feature type="coiled-coil region" evidence="1">
    <location>
        <begin position="145"/>
        <end position="190"/>
    </location>
</feature>
<dbReference type="SUPFAM" id="SSF52540">
    <property type="entry name" value="P-loop containing nucleoside triphosphate hydrolases"/>
    <property type="match status" value="2"/>
</dbReference>
<keyword evidence="3" id="KW-0540">Nuclease</keyword>
<dbReference type="GO" id="GO:0009035">
    <property type="term" value="F:type I site-specific deoxyribonuclease activity"/>
    <property type="evidence" value="ECO:0007669"/>
    <property type="project" value="UniProtKB-EC"/>
</dbReference>
<dbReference type="Pfam" id="PF08463">
    <property type="entry name" value="EcoEI_R_C"/>
    <property type="match status" value="1"/>
</dbReference>
<name>A0A1F6C445_HANXR</name>
<dbReference type="AlphaFoldDB" id="A0A1F6C445"/>
<organism evidence="3 4">
    <name type="scientific">Handelsmanbacteria sp. (strain RIFCSPLOWO2_12_FULL_64_10)</name>
    <dbReference type="NCBI Taxonomy" id="1817868"/>
    <lineage>
        <taxon>Bacteria</taxon>
        <taxon>Candidatus Handelsmaniibacteriota</taxon>
    </lineage>
</organism>
<dbReference type="InterPro" id="IPR027417">
    <property type="entry name" value="P-loop_NTPase"/>
</dbReference>
<dbReference type="PANTHER" id="PTHR47396">
    <property type="entry name" value="TYPE I RESTRICTION ENZYME ECOKI R PROTEIN"/>
    <property type="match status" value="1"/>
</dbReference>
<dbReference type="EMBL" id="MFKF01000421">
    <property type="protein sequence ID" value="OGG43964.1"/>
    <property type="molecule type" value="Genomic_DNA"/>
</dbReference>
<evidence type="ECO:0000313" key="4">
    <source>
        <dbReference type="Proteomes" id="UP000178606"/>
    </source>
</evidence>
<gene>
    <name evidence="3" type="ORF">A3F84_13015</name>
</gene>
<dbReference type="Proteomes" id="UP000178606">
    <property type="component" value="Unassembled WGS sequence"/>
</dbReference>
<evidence type="ECO:0000256" key="1">
    <source>
        <dbReference type="SAM" id="Coils"/>
    </source>
</evidence>
<dbReference type="GO" id="GO:0003677">
    <property type="term" value="F:DNA binding"/>
    <property type="evidence" value="ECO:0007669"/>
    <property type="project" value="UniProtKB-KW"/>
</dbReference>
<proteinExistence type="predicted"/>
<dbReference type="Gene3D" id="3.90.1570.30">
    <property type="match status" value="1"/>
</dbReference>
<dbReference type="Pfam" id="PF04851">
    <property type="entry name" value="ResIII"/>
    <property type="match status" value="1"/>
</dbReference>
<evidence type="ECO:0000313" key="3">
    <source>
        <dbReference type="EMBL" id="OGG43964.1"/>
    </source>
</evidence>
<dbReference type="PANTHER" id="PTHR47396:SF1">
    <property type="entry name" value="ATP-DEPENDENT HELICASE IRC3-RELATED"/>
    <property type="match status" value="1"/>
</dbReference>
<dbReference type="CDD" id="cd18799">
    <property type="entry name" value="SF2_C_EcoAI-like"/>
    <property type="match status" value="1"/>
</dbReference>
<sequence>MNSRNFEFLRPHNRELADLGGFAERYVHSDPASALTKLRLFGENLTAGFFQHYQIPVLPKTNFLEFLQIMERQGLVPSVVLNKLHALRTQGNRAAHGSQEAIPAQVPIWILKEAFDLGKWFSLTVHADESVHSLAFESPEPEETKAGLKREKKAVLQKLAAQEAQMQKLLQELEVARQATARAEKTAEEQRAILARADQAANTLQFDEEATRKLLIDQLLVQAGWKVGPDAESTGEVGKEVEVLHQPTDSGTGYADYVLWDDSGKPLGVIEAKRTVHDSEKGRAQARWYAEGLEKQYDQRPVIFYTNGYDLWIWDDAKGEIPRRIYGFYSKDNLQRCLWKTRERKKLTKLGPKSGIIDRRYQIEAVKLVCERFDQNRRKALIVQATGTGKTRVAVALSELLIRARWVKRILFLCDRRELRKQAHNVFAQYLDAEPRVYVSAITAQDRDKSIYLATYPAMMKYFQSFDTGFFDLIIADESHRSIYNRYRDLFLYFDALQVGLTATPRKIVTHNTYKLFDCEDGQPTANFDYEEAIQHVPPYLAHFEVTSHTTRFLREGIRYTGMTDEQRQQLEEQVEDAEQVDYSREAVDKSVFNKDTDRRVLRNLMENGLRDATGQHVGKTILFARDHNHAIQLQRLFEEMYPQYMKPRKEFCAVIDNYVDRAEQLIDDFKGEGNNDNLTIAISVDMLDTGIDVPEVVNLVFAKPVKSYVKFWQMIGRGTRLCPDLFGPGKDKKHFCIFDHWGNFEYFGEHPPEVTPSVQKSLMQRIFEARMQIAEEALVKQNLPVFEMAVELIEKDVRALPEDTVSVQEKWRQVKTVQQEGVIRRFDAATVGLLRMEIAPLMQWRDLDGREDAYRLDLLIARLQESLLRGSGAFEDFKTDLQEQVCQLPVNLGEVAAKIDWIEKVKDTAFWAGVTIEALEEVRRELRGIMHCRNKPKVEKVPPLEIDVTDTEEQSRQEVVRLEGLDLAAYRHRVERVLNELFDESPVLQRIKAGQPVDESEIRPLIEKVIFRDPTLSVEDLLTYFPNKANRLDLAIRQIIGLDAGAVDRHFTRFVQKYPDLSSHQIRFLALIQKHIVNYGRLEVGKLYEDPFTQIHVEGVDGVFTSDAQIDDLLELISDINDLAPAGD</sequence>
<dbReference type="Pfam" id="PF04313">
    <property type="entry name" value="HSDR_N"/>
    <property type="match status" value="1"/>
</dbReference>
<dbReference type="SMART" id="SM00487">
    <property type="entry name" value="DEXDc"/>
    <property type="match status" value="1"/>
</dbReference>
<keyword evidence="3" id="KW-0378">Hydrolase</keyword>